<keyword evidence="8" id="KW-0325">Glycoprotein</keyword>
<dbReference type="Pfam" id="PF00754">
    <property type="entry name" value="F5_F8_type_C"/>
    <property type="match status" value="2"/>
</dbReference>
<dbReference type="SMART" id="SM00192">
    <property type="entry name" value="LDLa"/>
    <property type="match status" value="1"/>
</dbReference>
<dbReference type="CDD" id="cd00057">
    <property type="entry name" value="FA58C"/>
    <property type="match status" value="2"/>
</dbReference>
<dbReference type="GO" id="GO:0004867">
    <property type="term" value="F:serine-type endopeptidase inhibitor activity"/>
    <property type="evidence" value="ECO:0007669"/>
    <property type="project" value="UniProtKB-KW"/>
</dbReference>
<dbReference type="SMART" id="SM00215">
    <property type="entry name" value="VWC_out"/>
    <property type="match status" value="2"/>
</dbReference>
<dbReference type="RefSeq" id="XP_016990321.1">
    <property type="nucleotide sequence ID" value="XM_017134832.1"/>
</dbReference>
<protein>
    <submittedName>
        <fullName evidence="20">Hemocytin isoform X1</fullName>
    </submittedName>
</protein>
<dbReference type="Pfam" id="PF00094">
    <property type="entry name" value="VWD"/>
    <property type="match status" value="5"/>
</dbReference>
<dbReference type="PROSITE" id="PS50068">
    <property type="entry name" value="LDLRA_2"/>
    <property type="match status" value="1"/>
</dbReference>
<dbReference type="SMART" id="SM00214">
    <property type="entry name" value="VWC"/>
    <property type="match status" value="4"/>
</dbReference>
<dbReference type="PIRSF" id="PIRSF036569">
    <property type="entry name" value="Hml"/>
    <property type="match status" value="1"/>
</dbReference>
<keyword evidence="4" id="KW-0646">Protease inhibitor</keyword>
<dbReference type="PROSITE" id="PS01185">
    <property type="entry name" value="CTCK_1"/>
    <property type="match status" value="1"/>
</dbReference>
<feature type="domain" description="Chitin-binding type-2" evidence="16">
    <location>
        <begin position="1874"/>
        <end position="1941"/>
    </location>
</feature>
<accession>A0A6P4FYT5</accession>
<reference evidence="18" key="3">
    <citation type="submission" date="2025-05" db="UniProtKB">
        <authorList>
            <consortium name="EnsemblMetazoa"/>
        </authorList>
    </citation>
    <scope>IDENTIFICATION</scope>
</reference>
<dbReference type="InterPro" id="IPR000421">
    <property type="entry name" value="FA58C"/>
</dbReference>
<dbReference type="PROSITE" id="PS50184">
    <property type="entry name" value="VWFC_2"/>
    <property type="match status" value="1"/>
</dbReference>
<dbReference type="SUPFAM" id="SSF57603">
    <property type="entry name" value="FnI-like domain"/>
    <property type="match status" value="1"/>
</dbReference>
<dbReference type="InterPro" id="IPR050780">
    <property type="entry name" value="Mucin_vWF_Thrombospondin_sf"/>
</dbReference>
<dbReference type="Pfam" id="PF23244">
    <property type="entry name" value="VWF"/>
    <property type="match status" value="1"/>
</dbReference>
<dbReference type="Pfam" id="PF08742">
    <property type="entry name" value="C8"/>
    <property type="match status" value="5"/>
</dbReference>
<feature type="domain" description="VWFD" evidence="17">
    <location>
        <begin position="500"/>
        <end position="675"/>
    </location>
</feature>
<keyword evidence="5" id="KW-0677">Repeat</keyword>
<feature type="domain" description="VWFD" evidence="17">
    <location>
        <begin position="2718"/>
        <end position="2898"/>
    </location>
</feature>
<evidence type="ECO:0000259" key="15">
    <source>
        <dbReference type="PROSITE" id="PS50184"/>
    </source>
</evidence>
<dbReference type="CDD" id="cd19941">
    <property type="entry name" value="TIL"/>
    <property type="match status" value="6"/>
</dbReference>
<dbReference type="SMART" id="SM00832">
    <property type="entry name" value="C8"/>
    <property type="match status" value="5"/>
</dbReference>
<evidence type="ECO:0000256" key="9">
    <source>
        <dbReference type="PROSITE-ProRule" id="PRU00039"/>
    </source>
</evidence>
<dbReference type="PROSITE" id="PS50940">
    <property type="entry name" value="CHIT_BIND_II"/>
    <property type="match status" value="1"/>
</dbReference>
<keyword evidence="19" id="KW-1185">Reference proteome</keyword>
<dbReference type="PANTHER" id="PTHR11339">
    <property type="entry name" value="EXTRACELLULAR MATRIX GLYCOPROTEIN RELATED"/>
    <property type="match status" value="1"/>
</dbReference>
<dbReference type="InterPro" id="IPR014853">
    <property type="entry name" value="VWF/SSPO/ZAN-like_Cys-rich_dom"/>
</dbReference>
<dbReference type="SMART" id="SM00231">
    <property type="entry name" value="FA58C"/>
    <property type="match status" value="2"/>
</dbReference>
<organism evidence="20">
    <name type="scientific">Drosophila rhopaloa</name>
    <name type="common">Fruit fly</name>
    <dbReference type="NCBI Taxonomy" id="1041015"/>
    <lineage>
        <taxon>Eukaryota</taxon>
        <taxon>Metazoa</taxon>
        <taxon>Ecdysozoa</taxon>
        <taxon>Arthropoda</taxon>
        <taxon>Hexapoda</taxon>
        <taxon>Insecta</taxon>
        <taxon>Pterygota</taxon>
        <taxon>Neoptera</taxon>
        <taxon>Endopterygota</taxon>
        <taxon>Diptera</taxon>
        <taxon>Brachycera</taxon>
        <taxon>Muscomorpha</taxon>
        <taxon>Ephydroidea</taxon>
        <taxon>Drosophilidae</taxon>
        <taxon>Drosophila</taxon>
        <taxon>Sophophora</taxon>
    </lineage>
</organism>
<dbReference type="GO" id="GO:0007399">
    <property type="term" value="P:nervous system development"/>
    <property type="evidence" value="ECO:0007669"/>
    <property type="project" value="UniProtKB-ARBA"/>
</dbReference>
<dbReference type="SMART" id="SM00041">
    <property type="entry name" value="CT"/>
    <property type="match status" value="1"/>
</dbReference>
<comment type="similarity">
    <text evidence="2">Belongs to the serine protease inhibitor-like (TIL domain-containing) family.</text>
</comment>
<proteinExistence type="inferred from homology"/>
<dbReference type="Gene3D" id="2.60.120.260">
    <property type="entry name" value="Galactose-binding domain-like"/>
    <property type="match status" value="2"/>
</dbReference>
<dbReference type="InterPro" id="IPR036084">
    <property type="entry name" value="Ser_inhib-like_sf"/>
</dbReference>
<dbReference type="PROSITE" id="PS01225">
    <property type="entry name" value="CTCK_2"/>
    <property type="match status" value="1"/>
</dbReference>
<keyword evidence="10" id="KW-0245">EGF-like domain</keyword>
<feature type="domain" description="EGF-like" evidence="14">
    <location>
        <begin position="216"/>
        <end position="247"/>
    </location>
</feature>
<dbReference type="PROSITE" id="PS51233">
    <property type="entry name" value="VWFD"/>
    <property type="match status" value="5"/>
</dbReference>
<evidence type="ECO:0000256" key="1">
    <source>
        <dbReference type="ARBA" id="ARBA00004239"/>
    </source>
</evidence>
<dbReference type="InterPro" id="IPR002919">
    <property type="entry name" value="TIL_dom"/>
</dbReference>
<gene>
    <name evidence="20" type="primary">LOC108052456</name>
    <name evidence="18" type="synonym">108052456</name>
</gene>
<comment type="similarity">
    <text evidence="3">Belongs to the thrombospondin family.</text>
</comment>
<sequence>MANKVISLSLWLLLISFVWAEDGDIIMNDEDDKDINPLVQAVPEAVDNENVRNERHFNFNFLQAPAVSTKYSYGGSGGGGGGYGGGGHGGGGYGGGGYGGGSHGGGGYGGGIKTSYPSGSGFGGGFLTKTLGAFGIGKGSQGNFYGTGGQVLAAFGKCSALALPSNVLSECHNGRCKVFCPAGYSFAQEIQFLEMFCSNDGWIVANSAFTEVPPCQAQCTPRCQNNGICISAGVCQCPENYYGPLCQQKQSVCASFPSVPKNSKISCKNNMCHAECMRGFQFPDGSGITNIECRNGQWVHTKTGLSKPPDCAPTCAPACQNGGQCISFNVCQCSKMFRGAQCQYNIQSCNVTNTNFNGNYKCAYEMEEARCTFSCPPVPGLKIQGRLDIEYKCTYQQGKYLPEPLPKCILPDGYSLGPKTQTSKITHQAGGIYQHTASGGLALEIQTERQKLLALLAKYRDVERRTEWWSSEETVVTMSSYSLYQSNELDIVIDKTPRPALCTTWGGNNMKTFDGLVFKAPLSCSHTLITDKVSGTFDIILKACPYGSGYGCAHTLKILWQSVLYTFENLNGTMQLSTPIKKLPMPVQVMGMKVMPVAQHVQIDLESVGLKLDWDHHQYVSVQAGPQMWGKVGGLCGSLDGDYNTDLSSRTGKKLATVKAFADAWRVEDHSEMCQVENSAEIEFGMDSCEQTKLQKAVSVCERLLANEKLGECIKPFNYDALIRTCMADYCNCANREHPESCNCDAIAMLAKECAFKGVKLEHGWRNLEICPISCGFGRVYQACGPNVEPTCDSDLAIPATKGACNEGCFCPEGTVQYKEACITRELCPCSLRGKEFKPESTVKKNCNTCTCKNGQWRCTEDKCGARCGAIGDPHYQTFDGKRYDFMGKCSYYLLKTQSMSVEAENVACSGAVSEAMNFVAPDDPSCTKSVTIRFVLRDGTPSVIKLDQGLTTMVNDKPIVKLPKMLGLGEILIRRASSTFLTVEFADGIRVWWDGVSRVYIDAPPSLRGQTQGLCGTFNSNTQDDFLTPEGDVETAVEPFADKWRTKDTCQFKAETHQGPHPCTLNPEKKALAEKHCDWILQDIFQDCHFLVEPEQFYEDCLYDTCACKDDLSKCFCPILSAYGTECMRQGVKTGWRMSVKECAVKCPMGQVFDECGDGCALSCDDLPSKGSCKRECVEGCRCPHGEYVNEEGECVPKQKCQCTFDGMSFRPGYKEVRPGAQFLDICTCTNGVWDCQDAEPGDKDKYPPSSELRSKCTKQPFAEFTKCAPKEPKTCKNMDKYVADSLDCLPGCVCIEGYVYDTSRLACVLPTNCSCHHAGKSYDDGEKIKEDCNLCECQAGNWKCSKNGCESTCSVWGDSHFTSFDGHDFDFQGACDYVLAKGVFDNGDGFSITIQNVLCGTMGVTCSKSLEISLTGHAQESLLLSADSAYSTDPNKTPIKKLRDSVNSKGHNAFHIYKAGVFVVVEVIPLKLQVKWDEGTRVYVKLGNEWRQKVSGLCGNYNGNSLDDMQTPSLGLETSPMLFGHAWKLQPHCSAPVAPIDACKLHPERETWAQLKCGAMKSDLFKECHAEVPLERYWKRCIFDTCACDQGGDCECLCTAMAAYADACAQKGINIRWRAQHFCPMQCDPHCSDYKACTPACAVETCDNFLDQGIAERMCNRENCLEGCHIKPCDDGFIYLNDTYRDCVPKADCKPVCMVRDGKTFYEGDITYTDSCATCRCSKRKEICSGVKCDIPVTTPHSAPLIEGTTVPTPQATQNQTKCVKGWTRWCDKDRDTSHKSVRLNDEEKVPRYDRMENVYGTCLKDYMTKVECRVKETHEAPEQMDENVICSLEEGLRCIGKCHDYELRAFCQCDEETIPIAPKPTEKPQLGLGCDAAIVEYKEFPGDCHKFLHCQPKGVEGGWIYVEQTCGEYMMFNPTMFICDHIATVTEIKPSCGLKPEPEPELEPIKQCPPGKVKSECANQCEHTCHYYGSILKMRGLCQIGEHCKPGCVNEQRPDCPKLGKFWRDEDTCVHADECPCMDNAEHYVQPHKPVIGEFEVCQCIDNAFTCVPNKQEPVPKTDDGEVDVIPLVPIYPVTLTPPLQCSTERLIPKIENSGHSQPDTIFNASSQLAPEHGPKMARLTKDHPNGSWSPSINDQMQYLELNFGKPEPFYGVIMAGSPDFDNYVTLFKILHSHDGIAYHYLVDETENPQMFNGPLDSRAPVQTLFKIPIEASSLRIYPLKWHGSIAMRVELLICGDKVEPLPVPIVPTIPPVTERPAQLVDQECIDLMGVDEGKMHQDQVQSSSLWQQPNQGRKSQLLELLKLSTPLAWRPLANSQNEFVEFDFLEPRNISGFITKGGPDGWVTGYKVMFSKNKPTWNTVLSTNGQPRIFEANIDAETERRHHFKNPILTQYLKIVPAYWERNINMRIEPLGCFLTYPEIQRQVPVEEAKPTKCNVCNGVSISSSTSECQCDDQRFWDGSNCVQHNLCPCIENYVSYPIGNKFENSACEECVCVLGGHKNCKPKKCPPCQDAKLRPVITSDCFCKCESCPKHQRLCPSSGDCIPEILWCNGVQDCADDEDASCSDSFTVVPKIEREKNETEVITCPVPVCPPQMKIKITEKKSRKMSKMFTFSKQVSIVDDGLTITKTKFISSKEQILAMPSQELDFQQEEQCDEFTCVPIPNKQVDKNETITCTEPKCPEKYDVELDMSTAKVGDCLRYTCVLRPNKDDVCEISGKSFTTFDGTVFKYGLCSHILARDIHKSSWSISVHQQCSDETRKVCHKVITIQDIEAGNELILLPHLKLKFNGFEFTVQQLINSPICKASFVVSQPGKTLLAVSTKYGFWVQLDDIGIVKVGISSKFMRTVDGLCGYYNGNPKDDKRSPDGQVIPNTEKFGDSWYDKRIPKDQCGDLKCSREMQAKALQLCNIIHHPTFARCHKAVNYKQFLNNYCLEAACNCMLANNGDTAACKCNILESFVKKCLSVNPLVQLTTWRAVAQCEINCPSPLVHTDCYKRRCEPSCDNVHGDDCPVLPDACFPGCYCPEGTVRKGPNCVPISECKDCVCNALGASKYMTYDRKSFSFNGNCTYLLSRDVVLPGVHTFQVYATMDDCKKLGQPTPVEGGSCAKSLHILNGDHVIHVQRIPQKPKSLQVLVDGFEVKQIPFKDSWISLRQVVGKELVLSLPESHVELTASFEDLIFSLGVPSIKYGSKMEGLCGDCNGNAANDLQPNPAKRKPGVDVIQSWQADEPKLGLVEECLSEDVPKEQCIPLPPERDPCLQFYNPELFGKCPLAVDPIAYVSACQQDICKPGNTQQGVCVALAAYANECNQQGICTNWRRPQLCPYECPSDMVYEPCGCAKNCDTIKALSEFDAVSLKNQAVVHTLKSDEMCLTSERFEGCFCPAGMVMDGGKCIPEIACTKCDDGLHLPGDKWQKDKCTECQCDQKGKTSCVEKKCQVEENICAEGYKPQTIVSEAECCPRYRCVPEPKDPEKVCLPPLMPICGPGQFKKQKMDVNGCPQYICECKPKDECEIIKLRELLQGEAIVKIEEGCCPTQKIECKPDLCPLAPINCKERFYEVKTTKDAGMCCPIHTCVPPKDLCIVQYELDETSKFTKQVGDKWTHAKDVCKKETCSYGPDGNAQVVSTLEQCLTDCAPGFSYQHLDNKKCCGQCVQTSCIFEQKLYEINALWKSADNCTTYSCLNKDGQFLVTNSNEICPDVGSCLSHLLYQDGCCQRCKSEPLVEDKSTCLPVSLAESRTKEILKFPVPEHGSCVNAEPIQGFTDCEGACSSGSKYNTLTDMHEKFCTCCSIKSYHPISVKMICEDGHTFTQKHEVPSNCGCSPCSEFSDAAIDVRMQPDVQVPLLNLLGNRLH</sequence>
<feature type="domain" description="VWFD" evidence="17">
    <location>
        <begin position="866"/>
        <end position="1052"/>
    </location>
</feature>
<dbReference type="SUPFAM" id="SSF57567">
    <property type="entry name" value="Serine protease inhibitors"/>
    <property type="match status" value="4"/>
</dbReference>
<dbReference type="PANTHER" id="PTHR11339:SF386">
    <property type="entry name" value="HEMOLECTIN, ISOFORM A"/>
    <property type="match status" value="1"/>
</dbReference>
<evidence type="ECO:0000256" key="11">
    <source>
        <dbReference type="SAM" id="SignalP"/>
    </source>
</evidence>
<evidence type="ECO:0000259" key="16">
    <source>
        <dbReference type="PROSITE" id="PS50940"/>
    </source>
</evidence>
<evidence type="ECO:0000256" key="5">
    <source>
        <dbReference type="ARBA" id="ARBA00022737"/>
    </source>
</evidence>
<evidence type="ECO:0000256" key="8">
    <source>
        <dbReference type="ARBA" id="ARBA00023180"/>
    </source>
</evidence>
<dbReference type="Gene3D" id="2.10.25.10">
    <property type="entry name" value="Laminin"/>
    <property type="match status" value="6"/>
</dbReference>
<dbReference type="SMART" id="SM00181">
    <property type="entry name" value="EGF"/>
    <property type="match status" value="2"/>
</dbReference>
<reference evidence="20" key="2">
    <citation type="submission" date="2025-04" db="UniProtKB">
        <authorList>
            <consortium name="RefSeq"/>
        </authorList>
    </citation>
    <scope>IDENTIFICATION</scope>
</reference>
<dbReference type="InterPro" id="IPR008979">
    <property type="entry name" value="Galactose-bd-like_sf"/>
</dbReference>
<feature type="domain" description="F5/8 type C" evidence="13">
    <location>
        <begin position="2272"/>
        <end position="2421"/>
    </location>
</feature>
<evidence type="ECO:0000259" key="14">
    <source>
        <dbReference type="PROSITE" id="PS50026"/>
    </source>
</evidence>
<dbReference type="CTD" id="39529"/>
<dbReference type="SMART" id="SM00216">
    <property type="entry name" value="VWD"/>
    <property type="match status" value="5"/>
</dbReference>
<keyword evidence="11" id="KW-0732">Signal</keyword>
<name>A0A6P4FYT5_DRORH</name>
<feature type="disulfide bond" evidence="10">
    <location>
        <begin position="237"/>
        <end position="246"/>
    </location>
</feature>
<feature type="domain" description="VWFD" evidence="17">
    <location>
        <begin position="3050"/>
        <end position="3246"/>
    </location>
</feature>
<dbReference type="InterPro" id="IPR000742">
    <property type="entry name" value="EGF"/>
</dbReference>
<dbReference type="InterPro" id="IPR002557">
    <property type="entry name" value="Chitin-bd_dom"/>
</dbReference>
<feature type="domain" description="VWFC" evidence="15">
    <location>
        <begin position="3404"/>
        <end position="3472"/>
    </location>
</feature>
<dbReference type="GO" id="GO:0031012">
    <property type="term" value="C:extracellular matrix"/>
    <property type="evidence" value="ECO:0007669"/>
    <property type="project" value="TreeGrafter"/>
</dbReference>
<feature type="signal peptide" evidence="11">
    <location>
        <begin position="1"/>
        <end position="20"/>
    </location>
</feature>
<dbReference type="PROSITE" id="PS01286">
    <property type="entry name" value="FA58C_2"/>
    <property type="match status" value="1"/>
</dbReference>
<evidence type="ECO:0000313" key="20">
    <source>
        <dbReference type="RefSeq" id="XP_016990321.1"/>
    </source>
</evidence>
<evidence type="ECO:0000256" key="2">
    <source>
        <dbReference type="ARBA" id="ARBA00007611"/>
    </source>
</evidence>
<evidence type="ECO:0000259" key="13">
    <source>
        <dbReference type="PROSITE" id="PS50022"/>
    </source>
</evidence>
<feature type="chain" id="PRO_5027695139" evidence="11">
    <location>
        <begin position="21"/>
        <end position="3860"/>
    </location>
</feature>
<dbReference type="InterPro" id="IPR001007">
    <property type="entry name" value="VWF_dom"/>
</dbReference>
<evidence type="ECO:0000259" key="12">
    <source>
        <dbReference type="PROSITE" id="PS01225"/>
    </source>
</evidence>
<feature type="disulfide bond" evidence="9">
    <location>
        <begin position="3776"/>
        <end position="3828"/>
    </location>
</feature>
<feature type="disulfide bond" evidence="10">
    <location>
        <begin position="219"/>
        <end position="229"/>
    </location>
</feature>
<dbReference type="InterPro" id="IPR006207">
    <property type="entry name" value="Cys_knot_C"/>
</dbReference>
<evidence type="ECO:0000313" key="18">
    <source>
        <dbReference type="EnsemblMetazoa" id="XP_016990321.1"/>
    </source>
</evidence>
<dbReference type="InterPro" id="IPR012111">
    <property type="entry name" value="Hml"/>
</dbReference>
<reference evidence="19" key="1">
    <citation type="journal article" date="2021" name="Elife">
        <title>Highly contiguous assemblies of 101 drosophilid genomes.</title>
        <authorList>
            <person name="Kim B.Y."/>
            <person name="Wang J.R."/>
            <person name="Miller D.E."/>
            <person name="Barmina O."/>
            <person name="Delaney E."/>
            <person name="Thompson A."/>
            <person name="Comeault A.A."/>
            <person name="Peede D."/>
            <person name="D'Agostino E.R."/>
            <person name="Pelaez J."/>
            <person name="Aguilar J.M."/>
            <person name="Haji D."/>
            <person name="Matsunaga T."/>
            <person name="Armstrong E.E."/>
            <person name="Zych M."/>
            <person name="Ogawa Y."/>
            <person name="Stamenkovic-Radak M."/>
            <person name="Jelic M."/>
            <person name="Veselinovic M.S."/>
            <person name="Tanaskovic M."/>
            <person name="Eric P."/>
            <person name="Gao J.J."/>
            <person name="Katoh T.K."/>
            <person name="Toda M.J."/>
            <person name="Watabe H."/>
            <person name="Watada M."/>
            <person name="Davis J.S."/>
            <person name="Moyle L.C."/>
            <person name="Manoli G."/>
            <person name="Bertolini E."/>
            <person name="Kostal V."/>
            <person name="Hawley R.S."/>
            <person name="Takahashi A."/>
            <person name="Jones C.D."/>
            <person name="Price D.K."/>
            <person name="Whiteman N."/>
            <person name="Kopp A."/>
            <person name="Matute D.R."/>
            <person name="Petrov D.A."/>
        </authorList>
    </citation>
    <scope>NUCLEOTIDE SEQUENCE [LARGE SCALE GENOMIC DNA]</scope>
</reference>
<keyword evidence="7 10" id="KW-1015">Disulfide bond</keyword>
<evidence type="ECO:0000256" key="4">
    <source>
        <dbReference type="ARBA" id="ARBA00022690"/>
    </source>
</evidence>
<evidence type="ECO:0000256" key="7">
    <source>
        <dbReference type="ARBA" id="ARBA00023157"/>
    </source>
</evidence>
<dbReference type="Pfam" id="PF01826">
    <property type="entry name" value="TIL"/>
    <property type="match status" value="2"/>
</dbReference>
<dbReference type="SMART" id="SM00494">
    <property type="entry name" value="ChtBD2"/>
    <property type="match status" value="1"/>
</dbReference>
<dbReference type="EnsemblMetazoa" id="XM_017134832.2">
    <property type="protein sequence ID" value="XP_016990321.1"/>
    <property type="gene ID" value="LOC108052456"/>
</dbReference>
<comment type="caution">
    <text evidence="10">Lacks conserved residue(s) required for the propagation of feature annotation.</text>
</comment>
<evidence type="ECO:0000313" key="19">
    <source>
        <dbReference type="Proteomes" id="UP001652680"/>
    </source>
</evidence>
<comment type="subcellular location">
    <subcellularLocation>
        <location evidence="1">Secreted</location>
        <location evidence="1">Extracellular space</location>
    </subcellularLocation>
</comment>
<dbReference type="GO" id="GO:0008061">
    <property type="term" value="F:chitin binding"/>
    <property type="evidence" value="ECO:0007669"/>
    <property type="project" value="InterPro"/>
</dbReference>
<feature type="domain" description="VWFD" evidence="17">
    <location>
        <begin position="1353"/>
        <end position="1536"/>
    </location>
</feature>
<dbReference type="SUPFAM" id="SSF49785">
    <property type="entry name" value="Galactose-binding domain-like"/>
    <property type="match status" value="2"/>
</dbReference>
<feature type="disulfide bond" evidence="9">
    <location>
        <begin position="3772"/>
        <end position="3826"/>
    </location>
</feature>
<evidence type="ECO:0000256" key="10">
    <source>
        <dbReference type="PROSITE-ProRule" id="PRU00076"/>
    </source>
</evidence>
<evidence type="ECO:0000256" key="3">
    <source>
        <dbReference type="ARBA" id="ARBA00009456"/>
    </source>
</evidence>
<dbReference type="FunFam" id="2.10.25.10:FF:000055">
    <property type="entry name" value="alpha-tectorin isoform X1"/>
    <property type="match status" value="1"/>
</dbReference>
<dbReference type="Proteomes" id="UP001652680">
    <property type="component" value="Unassembled WGS sequence"/>
</dbReference>
<evidence type="ECO:0000259" key="17">
    <source>
        <dbReference type="PROSITE" id="PS51233"/>
    </source>
</evidence>
<dbReference type="PROSITE" id="PS50026">
    <property type="entry name" value="EGF_3"/>
    <property type="match status" value="1"/>
</dbReference>
<dbReference type="OrthoDB" id="6262482at2759"/>
<dbReference type="InterPro" id="IPR036508">
    <property type="entry name" value="Chitin-bd_dom_sf"/>
</dbReference>
<dbReference type="PROSITE" id="PS00022">
    <property type="entry name" value="EGF_1"/>
    <property type="match status" value="2"/>
</dbReference>
<feature type="domain" description="F5/8 type C" evidence="13">
    <location>
        <begin position="2089"/>
        <end position="2242"/>
    </location>
</feature>
<dbReference type="SUPFAM" id="SSF57625">
    <property type="entry name" value="Invertebrate chitin-binding proteins"/>
    <property type="match status" value="1"/>
</dbReference>
<dbReference type="GO" id="GO:0005615">
    <property type="term" value="C:extracellular space"/>
    <property type="evidence" value="ECO:0007669"/>
    <property type="project" value="TreeGrafter"/>
</dbReference>
<feature type="domain" description="CTCK" evidence="12">
    <location>
        <begin position="3736"/>
        <end position="3832"/>
    </location>
</feature>
<dbReference type="PROSITE" id="PS50022">
    <property type="entry name" value="FA58C_3"/>
    <property type="match status" value="2"/>
</dbReference>
<dbReference type="InterPro" id="IPR002172">
    <property type="entry name" value="LDrepeatLR_classA_rpt"/>
</dbReference>
<dbReference type="PROSITE" id="PS01208">
    <property type="entry name" value="VWFC_1"/>
    <property type="match status" value="1"/>
</dbReference>
<evidence type="ECO:0000256" key="6">
    <source>
        <dbReference type="ARBA" id="ARBA00022900"/>
    </source>
</evidence>
<dbReference type="GeneID" id="108052456"/>
<keyword evidence="6" id="KW-0722">Serine protease inhibitor</keyword>
<dbReference type="SUPFAM" id="SSF57196">
    <property type="entry name" value="EGF/Laminin"/>
    <property type="match status" value="1"/>
</dbReference>
<dbReference type="InterPro" id="IPR001846">
    <property type="entry name" value="VWF_type-D"/>
</dbReference>